<dbReference type="RefSeq" id="WP_007021803.1">
    <property type="nucleotide sequence ID" value="NZ_CH724126.1"/>
</dbReference>
<evidence type="ECO:0000256" key="6">
    <source>
        <dbReference type="ARBA" id="ARBA00035023"/>
    </source>
</evidence>
<protein>
    <recommendedName>
        <fullName evidence="6">2-oxoadipate dioxygenase/decarboxylase</fullName>
        <ecNumber evidence="6">1.13.11.93</ecNumber>
    </recommendedName>
    <alternativeName>
        <fullName evidence="7">2-hydroxyglutarate synthase</fullName>
    </alternativeName>
</protein>
<reference evidence="8 9" key="1">
    <citation type="submission" date="2006-02" db="EMBL/GenBank/DDBJ databases">
        <authorList>
            <person name="Pinhassi J."/>
            <person name="Pedros-Alio C."/>
            <person name="Ferriera S."/>
            <person name="Johnson J."/>
            <person name="Kravitz S."/>
            <person name="Halpern A."/>
            <person name="Remington K."/>
            <person name="Beeson K."/>
            <person name="Tran B."/>
            <person name="Rogers Y.-H."/>
            <person name="Friedman R."/>
            <person name="Venter J.C."/>
        </authorList>
    </citation>
    <scope>NUCLEOTIDE SEQUENCE [LARGE SCALE GENOMIC DNA]</scope>
    <source>
        <strain evidence="8 9">MED92</strain>
    </source>
</reference>
<evidence type="ECO:0000313" key="9">
    <source>
        <dbReference type="Proteomes" id="UP000002171"/>
    </source>
</evidence>
<evidence type="ECO:0000313" key="8">
    <source>
        <dbReference type="EMBL" id="EAR62785.1"/>
    </source>
</evidence>
<comment type="caution">
    <text evidence="8">The sequence shown here is derived from an EMBL/GenBank/DDBJ whole genome shotgun (WGS) entry which is preliminary data.</text>
</comment>
<evidence type="ECO:0000256" key="4">
    <source>
        <dbReference type="ARBA" id="ARBA00023004"/>
    </source>
</evidence>
<evidence type="ECO:0000256" key="1">
    <source>
        <dbReference type="ARBA" id="ARBA00001954"/>
    </source>
</evidence>
<evidence type="ECO:0000256" key="7">
    <source>
        <dbReference type="ARBA" id="ARBA00035045"/>
    </source>
</evidence>
<keyword evidence="2" id="KW-0223">Dioxygenase</keyword>
<keyword evidence="4" id="KW-0408">Iron</keyword>
<gene>
    <name evidence="8" type="ORF">MED92_06696</name>
</gene>
<dbReference type="Pfam" id="PF07063">
    <property type="entry name" value="HGLS"/>
    <property type="match status" value="2"/>
</dbReference>
<dbReference type="GO" id="GO:0051213">
    <property type="term" value="F:dioxygenase activity"/>
    <property type="evidence" value="ECO:0007669"/>
    <property type="project" value="UniProtKB-KW"/>
</dbReference>
<dbReference type="CDD" id="cd16350">
    <property type="entry name" value="VOC_like"/>
    <property type="match status" value="1"/>
</dbReference>
<evidence type="ECO:0000256" key="2">
    <source>
        <dbReference type="ARBA" id="ARBA00022964"/>
    </source>
</evidence>
<dbReference type="Gene3D" id="3.10.180.50">
    <property type="match status" value="1"/>
</dbReference>
<dbReference type="EMBL" id="AAOW01000001">
    <property type="protein sequence ID" value="EAR62785.1"/>
    <property type="molecule type" value="Genomic_DNA"/>
</dbReference>
<comment type="similarity">
    <text evidence="5">Belongs to the 2-oxoadipate dioxygenase/decarboxylase family.</text>
</comment>
<keyword evidence="9" id="KW-1185">Reference proteome</keyword>
<dbReference type="PANTHER" id="PTHR31136">
    <property type="entry name" value="DUF1338 DOMAIN-CONTAINING PROTEIN"/>
    <property type="match status" value="1"/>
</dbReference>
<dbReference type="InterPro" id="IPR009770">
    <property type="entry name" value="HGLS"/>
</dbReference>
<keyword evidence="3" id="KW-0560">Oxidoreductase</keyword>
<dbReference type="SMART" id="SM01150">
    <property type="entry name" value="DUF1338"/>
    <property type="match status" value="1"/>
</dbReference>
<name>A0A7U8GU43_NEPCE</name>
<sequence length="268" mass="30746">MLKPYLNKLLEAMWQDYLEITPEALRIYKLFSELNYQIINDHIALRTFDLEDVNIEKIARPFLESGYQPSGEYHFPAKQLYAQHFQHEDPALPKIFISQLLTESLSNENQLLVHNLIAELEPDSYMADNFCYSGRPWNLSYKDYQQLLEQSEYAAWLAAFGFRPNHFTIFINALTSHNNITEVNQFLKDNGVLLNSAGGEVKGSPDEYLEQSSTLAKKVLVNFSDCSAEIPGCYYEFAKRYPLDDGSLYQGFVAASADKIFESTDTQS</sequence>
<comment type="cofactor">
    <cofactor evidence="1">
        <name>Fe(2+)</name>
        <dbReference type="ChEBI" id="CHEBI:29033"/>
    </cofactor>
</comment>
<organism evidence="8 9">
    <name type="scientific">Neptuniibacter caesariensis</name>
    <dbReference type="NCBI Taxonomy" id="207954"/>
    <lineage>
        <taxon>Bacteria</taxon>
        <taxon>Pseudomonadati</taxon>
        <taxon>Pseudomonadota</taxon>
        <taxon>Gammaproteobacteria</taxon>
        <taxon>Oceanospirillales</taxon>
        <taxon>Oceanospirillaceae</taxon>
        <taxon>Neptuniibacter</taxon>
    </lineage>
</organism>
<dbReference type="EC" id="1.13.11.93" evidence="6"/>
<evidence type="ECO:0000256" key="3">
    <source>
        <dbReference type="ARBA" id="ARBA00023002"/>
    </source>
</evidence>
<dbReference type="AlphaFoldDB" id="A0A7U8GU43"/>
<accession>A0A7U8GU43</accession>
<dbReference type="PANTHER" id="PTHR31136:SF5">
    <property type="entry name" value="2-OXOADIPATE DIOXYGENASE_DECARBOXYLASE, CHLOROPLASTIC"/>
    <property type="match status" value="1"/>
</dbReference>
<evidence type="ECO:0000256" key="5">
    <source>
        <dbReference type="ARBA" id="ARBA00035013"/>
    </source>
</evidence>
<proteinExistence type="inferred from homology"/>
<dbReference type="Proteomes" id="UP000002171">
    <property type="component" value="Unassembled WGS sequence"/>
</dbReference>